<feature type="region of interest" description="Disordered" evidence="1">
    <location>
        <begin position="87"/>
        <end position="112"/>
    </location>
</feature>
<gene>
    <name evidence="2" type="ORF">HUJ06_011312</name>
</gene>
<evidence type="ECO:0000313" key="2">
    <source>
        <dbReference type="EMBL" id="DAD32461.1"/>
    </source>
</evidence>
<proteinExistence type="predicted"/>
<evidence type="ECO:0000256" key="1">
    <source>
        <dbReference type="SAM" id="MobiDB-lite"/>
    </source>
</evidence>
<feature type="region of interest" description="Disordered" evidence="1">
    <location>
        <begin position="32"/>
        <end position="58"/>
    </location>
</feature>
<keyword evidence="3" id="KW-1185">Reference proteome</keyword>
<accession>A0A822YLK2</accession>
<protein>
    <submittedName>
        <fullName evidence="2">Uncharacterized protein</fullName>
    </submittedName>
</protein>
<sequence>MKLLTLLRNVHAPPTLPKITGPLQFRLFQPDFVPRDPKSKPKRYKYPAFYDPYGPKPPPSDKIIQLAERIAALPPDELKQIGPTLQHRLRHPKMQPIATEGMDLGQGGEDSF</sequence>
<dbReference type="Proteomes" id="UP000607653">
    <property type="component" value="Unassembled WGS sequence"/>
</dbReference>
<name>A0A822YLK2_NELNU</name>
<comment type="caution">
    <text evidence="2">The sequence shown here is derived from an EMBL/GenBank/DDBJ whole genome shotgun (WGS) entry which is preliminary data.</text>
</comment>
<reference evidence="2 3" key="1">
    <citation type="journal article" date="2020" name="Mol. Biol. Evol.">
        <title>Distinct Expression and Methylation Patterns for Genes with Different Fates following a Single Whole-Genome Duplication in Flowering Plants.</title>
        <authorList>
            <person name="Shi T."/>
            <person name="Rahmani R.S."/>
            <person name="Gugger P.F."/>
            <person name="Wang M."/>
            <person name="Li H."/>
            <person name="Zhang Y."/>
            <person name="Li Z."/>
            <person name="Wang Q."/>
            <person name="Van de Peer Y."/>
            <person name="Marchal K."/>
            <person name="Chen J."/>
        </authorList>
    </citation>
    <scope>NUCLEOTIDE SEQUENCE [LARGE SCALE GENOMIC DNA]</scope>
    <source>
        <tissue evidence="2">Leaf</tissue>
    </source>
</reference>
<dbReference type="AlphaFoldDB" id="A0A822YLK2"/>
<evidence type="ECO:0000313" key="3">
    <source>
        <dbReference type="Proteomes" id="UP000607653"/>
    </source>
</evidence>
<organism evidence="2 3">
    <name type="scientific">Nelumbo nucifera</name>
    <name type="common">Sacred lotus</name>
    <dbReference type="NCBI Taxonomy" id="4432"/>
    <lineage>
        <taxon>Eukaryota</taxon>
        <taxon>Viridiplantae</taxon>
        <taxon>Streptophyta</taxon>
        <taxon>Embryophyta</taxon>
        <taxon>Tracheophyta</taxon>
        <taxon>Spermatophyta</taxon>
        <taxon>Magnoliopsida</taxon>
        <taxon>Proteales</taxon>
        <taxon>Nelumbonaceae</taxon>
        <taxon>Nelumbo</taxon>
    </lineage>
</organism>
<dbReference type="EMBL" id="DUZY01000003">
    <property type="protein sequence ID" value="DAD32461.1"/>
    <property type="molecule type" value="Genomic_DNA"/>
</dbReference>